<accession>E3NI09</accession>
<gene>
    <name evidence="1" type="ORF">CRE_19514</name>
</gene>
<keyword evidence="2" id="KW-1185">Reference proteome</keyword>
<sequence length="14" mass="1822">MGRRDMRLWEANRM</sequence>
<protein>
    <submittedName>
        <fullName evidence="1">Uncharacterized protein</fullName>
    </submittedName>
</protein>
<organism evidence="2">
    <name type="scientific">Caenorhabditis remanei</name>
    <name type="common">Caenorhabditis vulgaris</name>
    <dbReference type="NCBI Taxonomy" id="31234"/>
    <lineage>
        <taxon>Eukaryota</taxon>
        <taxon>Metazoa</taxon>
        <taxon>Ecdysozoa</taxon>
        <taxon>Nematoda</taxon>
        <taxon>Chromadorea</taxon>
        <taxon>Rhabditida</taxon>
        <taxon>Rhabditina</taxon>
        <taxon>Rhabditomorpha</taxon>
        <taxon>Rhabditoidea</taxon>
        <taxon>Rhabditidae</taxon>
        <taxon>Peloderinae</taxon>
        <taxon>Caenorhabditis</taxon>
    </lineage>
</organism>
<dbReference type="Proteomes" id="UP000008281">
    <property type="component" value="Unassembled WGS sequence"/>
</dbReference>
<evidence type="ECO:0000313" key="2">
    <source>
        <dbReference type="Proteomes" id="UP000008281"/>
    </source>
</evidence>
<dbReference type="EMBL" id="DS268690">
    <property type="protein sequence ID" value="EFO98698.1"/>
    <property type="molecule type" value="Genomic_DNA"/>
</dbReference>
<dbReference type="InParanoid" id="E3NI09"/>
<name>E3NI09_CAERE</name>
<proteinExistence type="predicted"/>
<evidence type="ECO:0000313" key="1">
    <source>
        <dbReference type="EMBL" id="EFO98698.1"/>
    </source>
</evidence>
<reference evidence="1" key="1">
    <citation type="submission" date="2007-07" db="EMBL/GenBank/DDBJ databases">
        <title>PCAP assembly of the Caenorhabditis remanei genome.</title>
        <authorList>
            <consortium name="The Caenorhabditis remanei Sequencing Consortium"/>
            <person name="Wilson R.K."/>
        </authorList>
    </citation>
    <scope>NUCLEOTIDE SEQUENCE [LARGE SCALE GENOMIC DNA]</scope>
    <source>
        <strain evidence="1">PB4641</strain>
    </source>
</reference>